<dbReference type="InterPro" id="IPR038076">
    <property type="entry name" value="MgtE_N_sf"/>
</dbReference>
<dbReference type="OrthoDB" id="9790355at2"/>
<dbReference type="PROSITE" id="PS51371">
    <property type="entry name" value="CBS"/>
    <property type="match status" value="2"/>
</dbReference>
<dbReference type="Proteomes" id="UP000054837">
    <property type="component" value="Unassembled WGS sequence"/>
</dbReference>
<evidence type="ECO:0000313" key="11">
    <source>
        <dbReference type="EMBL" id="KUG52460.1"/>
    </source>
</evidence>
<reference evidence="11 12" key="1">
    <citation type="submission" date="2015-12" db="EMBL/GenBank/DDBJ databases">
        <title>Serinicoccus chungangenesis strain CD08_5 genome sequencing and assembly.</title>
        <authorList>
            <person name="Chander A.M."/>
            <person name="Kaur G."/>
            <person name="Nair G.R."/>
            <person name="Dhawan D.K."/>
            <person name="Kochhar R.K."/>
            <person name="Mayilraj S."/>
            <person name="Bhadada S.K."/>
        </authorList>
    </citation>
    <scope>NUCLEOTIDE SEQUENCE [LARGE SCALE GENOMIC DNA]</scope>
    <source>
        <strain evidence="11 12">CD08_5</strain>
    </source>
</reference>
<feature type="transmembrane region" description="Helical" evidence="9">
    <location>
        <begin position="282"/>
        <end position="302"/>
    </location>
</feature>
<feature type="domain" description="CBS" evidence="10">
    <location>
        <begin position="198"/>
        <end position="256"/>
    </location>
</feature>
<keyword evidence="12" id="KW-1185">Reference proteome</keyword>
<keyword evidence="9" id="KW-1003">Cell membrane</keyword>
<keyword evidence="8" id="KW-0129">CBS domain</keyword>
<evidence type="ECO:0000256" key="1">
    <source>
        <dbReference type="ARBA" id="ARBA00004141"/>
    </source>
</evidence>
<dbReference type="SUPFAM" id="SSF158791">
    <property type="entry name" value="MgtE N-terminal domain-like"/>
    <property type="match status" value="1"/>
</dbReference>
<comment type="function">
    <text evidence="9">Acts as a magnesium transporter.</text>
</comment>
<dbReference type="GO" id="GO:0005886">
    <property type="term" value="C:plasma membrane"/>
    <property type="evidence" value="ECO:0007669"/>
    <property type="project" value="UniProtKB-SubCell"/>
</dbReference>
<evidence type="ECO:0000256" key="4">
    <source>
        <dbReference type="ARBA" id="ARBA00022692"/>
    </source>
</evidence>
<dbReference type="Gene3D" id="1.25.60.10">
    <property type="entry name" value="MgtE N-terminal domain-like"/>
    <property type="match status" value="1"/>
</dbReference>
<comment type="caution">
    <text evidence="11">The sequence shown here is derived from an EMBL/GenBank/DDBJ whole genome shotgun (WGS) entry which is preliminary data.</text>
</comment>
<feature type="domain" description="CBS" evidence="10">
    <location>
        <begin position="135"/>
        <end position="197"/>
    </location>
</feature>
<feature type="transmembrane region" description="Helical" evidence="9">
    <location>
        <begin position="382"/>
        <end position="408"/>
    </location>
</feature>
<protein>
    <recommendedName>
        <fullName evidence="9">Magnesium transporter MgtE</fullName>
    </recommendedName>
</protein>
<dbReference type="EMBL" id="LQBL01000030">
    <property type="protein sequence ID" value="KUG52460.1"/>
    <property type="molecule type" value="Genomic_DNA"/>
</dbReference>
<dbReference type="RefSeq" id="WP_058891996.1">
    <property type="nucleotide sequence ID" value="NZ_LQBL01000030.1"/>
</dbReference>
<comment type="similarity">
    <text evidence="2 9">Belongs to the SLC41A transporter family.</text>
</comment>
<keyword evidence="6 9" id="KW-1133">Transmembrane helix</keyword>
<evidence type="ECO:0000256" key="5">
    <source>
        <dbReference type="ARBA" id="ARBA00022842"/>
    </source>
</evidence>
<evidence type="ECO:0000256" key="6">
    <source>
        <dbReference type="ARBA" id="ARBA00022989"/>
    </source>
</evidence>
<keyword evidence="3 9" id="KW-0813">Transport</keyword>
<dbReference type="InterPro" id="IPR006667">
    <property type="entry name" value="SLC41_membr_dom"/>
</dbReference>
<evidence type="ECO:0000313" key="12">
    <source>
        <dbReference type="Proteomes" id="UP000054837"/>
    </source>
</evidence>
<dbReference type="PANTHER" id="PTHR43773">
    <property type="entry name" value="MAGNESIUM TRANSPORTER MGTE"/>
    <property type="match status" value="1"/>
</dbReference>
<dbReference type="InterPro" id="IPR036739">
    <property type="entry name" value="SLC41_membr_dom_sf"/>
</dbReference>
<keyword evidence="7 9" id="KW-0472">Membrane</keyword>
<dbReference type="Pfam" id="PF01769">
    <property type="entry name" value="MgtE"/>
    <property type="match status" value="1"/>
</dbReference>
<dbReference type="InterPro" id="IPR046342">
    <property type="entry name" value="CBS_dom_sf"/>
</dbReference>
<dbReference type="NCBIfam" id="TIGR00400">
    <property type="entry name" value="mgtE"/>
    <property type="match status" value="1"/>
</dbReference>
<keyword evidence="4 9" id="KW-0812">Transmembrane</keyword>
<dbReference type="InterPro" id="IPR000644">
    <property type="entry name" value="CBS_dom"/>
</dbReference>
<name>A0A0W8I401_9MICO</name>
<dbReference type="InterPro" id="IPR006669">
    <property type="entry name" value="MgtE_transporter"/>
</dbReference>
<proteinExistence type="inferred from homology"/>
<dbReference type="SUPFAM" id="SSF54631">
    <property type="entry name" value="CBS-domain pair"/>
    <property type="match status" value="1"/>
</dbReference>
<accession>A0A0W8I401</accession>
<dbReference type="AlphaFoldDB" id="A0A0W8I401"/>
<evidence type="ECO:0000259" key="10">
    <source>
        <dbReference type="PROSITE" id="PS51371"/>
    </source>
</evidence>
<dbReference type="STRING" id="767452.AVL62_14095"/>
<comment type="subunit">
    <text evidence="9">Homodimer.</text>
</comment>
<dbReference type="GO" id="GO:0046872">
    <property type="term" value="F:metal ion binding"/>
    <property type="evidence" value="ECO:0007669"/>
    <property type="project" value="UniProtKB-KW"/>
</dbReference>
<evidence type="ECO:0000256" key="9">
    <source>
        <dbReference type="RuleBase" id="RU362011"/>
    </source>
</evidence>
<feature type="transmembrane region" description="Helical" evidence="9">
    <location>
        <begin position="420"/>
        <end position="443"/>
    </location>
</feature>
<dbReference type="Pfam" id="PF00571">
    <property type="entry name" value="CBS"/>
    <property type="match status" value="2"/>
</dbReference>
<feature type="transmembrane region" description="Helical" evidence="9">
    <location>
        <begin position="351"/>
        <end position="376"/>
    </location>
</feature>
<dbReference type="Gene3D" id="1.10.357.20">
    <property type="entry name" value="SLC41 divalent cation transporters, integral membrane domain"/>
    <property type="match status" value="1"/>
</dbReference>
<dbReference type="Pfam" id="PF03448">
    <property type="entry name" value="MgtE_N"/>
    <property type="match status" value="1"/>
</dbReference>
<dbReference type="InterPro" id="IPR006668">
    <property type="entry name" value="Mg_transptr_MgtE_intracell_dom"/>
</dbReference>
<dbReference type="Gene3D" id="3.10.580.10">
    <property type="entry name" value="CBS-domain"/>
    <property type="match status" value="1"/>
</dbReference>
<keyword evidence="9" id="KW-0479">Metal-binding</keyword>
<dbReference type="CDD" id="cd04606">
    <property type="entry name" value="CBS_pair_Mg_transporter"/>
    <property type="match status" value="1"/>
</dbReference>
<dbReference type="PANTHER" id="PTHR43773:SF1">
    <property type="entry name" value="MAGNESIUM TRANSPORTER MGTE"/>
    <property type="match status" value="1"/>
</dbReference>
<dbReference type="GO" id="GO:0015095">
    <property type="term" value="F:magnesium ion transmembrane transporter activity"/>
    <property type="evidence" value="ECO:0007669"/>
    <property type="project" value="UniProtKB-UniRule"/>
</dbReference>
<dbReference type="SUPFAM" id="SSF161093">
    <property type="entry name" value="MgtE membrane domain-like"/>
    <property type="match status" value="1"/>
</dbReference>
<evidence type="ECO:0000256" key="7">
    <source>
        <dbReference type="ARBA" id="ARBA00023136"/>
    </source>
</evidence>
<evidence type="ECO:0000256" key="2">
    <source>
        <dbReference type="ARBA" id="ARBA00009749"/>
    </source>
</evidence>
<dbReference type="SMART" id="SM00924">
    <property type="entry name" value="MgtE_N"/>
    <property type="match status" value="1"/>
</dbReference>
<dbReference type="SMART" id="SM00116">
    <property type="entry name" value="CBS"/>
    <property type="match status" value="2"/>
</dbReference>
<comment type="subcellular location">
    <subcellularLocation>
        <location evidence="9">Cell membrane</location>
        <topology evidence="9">Multi-pass membrane protein</topology>
    </subcellularLocation>
    <subcellularLocation>
        <location evidence="1">Membrane</location>
        <topology evidence="1">Multi-pass membrane protein</topology>
    </subcellularLocation>
</comment>
<organism evidence="11 12">
    <name type="scientific">Serinicoccus chungangensis</name>
    <dbReference type="NCBI Taxonomy" id="767452"/>
    <lineage>
        <taxon>Bacteria</taxon>
        <taxon>Bacillati</taxon>
        <taxon>Actinomycetota</taxon>
        <taxon>Actinomycetes</taxon>
        <taxon>Micrococcales</taxon>
        <taxon>Ornithinimicrobiaceae</taxon>
        <taxon>Serinicoccus</taxon>
    </lineage>
</organism>
<sequence length="445" mass="47381">MERTDEPDLAALVRQEDLRAVRERLLELDLPVLLDELERLDARARAVAYRMLPRAASVRVFELLAPALQSELLTQLRSQDVGLLVAELDPDDRASLLDELPTSVARELLTGLEPDERRMTLAVLGYPPESVGRRMTPEVLSLPLGITVADALVQVREGADAAETIYMLPVVDPGRVVVGVVSLRRLLVTDPETVVDAVMSAPITVTATLDQEVAARSVRDHGALAVPVVDAEDRLLGVLTVDDAMRILELEESEDVARSGGTVPTGRPYLSTSVWRLVRSRVAWLLILIVAAALTVNVLDYFEDTLARVVTLALFVPLLIGTGGNVGAQSATTVIRALALDEVRTRDVGRVLVREVAVGVLLGGALALLAFLPSAWLAGVDIAVVLAISLVAVCTLAAGAGGVIPIVARRLGVDPAVISAPFITTFVDATGLVVYFLVAGLVLGL</sequence>
<evidence type="ECO:0000256" key="8">
    <source>
        <dbReference type="PROSITE-ProRule" id="PRU00703"/>
    </source>
</evidence>
<keyword evidence="5 9" id="KW-0460">Magnesium</keyword>
<gene>
    <name evidence="11" type="ORF">AVL62_14095</name>
</gene>
<evidence type="ECO:0000256" key="3">
    <source>
        <dbReference type="ARBA" id="ARBA00022448"/>
    </source>
</evidence>
<feature type="transmembrane region" description="Helical" evidence="9">
    <location>
        <begin position="314"/>
        <end position="339"/>
    </location>
</feature>